<comment type="caution">
    <text evidence="13">The sequence shown here is derived from an EMBL/GenBank/DDBJ whole genome shotgun (WGS) entry which is preliminary data.</text>
</comment>
<evidence type="ECO:0000313" key="14">
    <source>
        <dbReference type="Proteomes" id="UP000525078"/>
    </source>
</evidence>
<feature type="signal peptide" evidence="9">
    <location>
        <begin position="1"/>
        <end position="27"/>
    </location>
</feature>
<dbReference type="GO" id="GO:0030599">
    <property type="term" value="F:pectinesterase activity"/>
    <property type="evidence" value="ECO:0007669"/>
    <property type="project" value="UniProtKB-UniRule"/>
</dbReference>
<dbReference type="InterPro" id="IPR000070">
    <property type="entry name" value="Pectinesterase_cat"/>
</dbReference>
<dbReference type="EC" id="3.1.1.11" evidence="9"/>
<organism evidence="13 15">
    <name type="scientific">Cannabis sativa</name>
    <name type="common">Hemp</name>
    <name type="synonym">Marijuana</name>
    <dbReference type="NCBI Taxonomy" id="3483"/>
    <lineage>
        <taxon>Eukaryota</taxon>
        <taxon>Viridiplantae</taxon>
        <taxon>Streptophyta</taxon>
        <taxon>Embryophyta</taxon>
        <taxon>Tracheophyta</taxon>
        <taxon>Spermatophyta</taxon>
        <taxon>Magnoliopsida</taxon>
        <taxon>eudicotyledons</taxon>
        <taxon>Gunneridae</taxon>
        <taxon>Pentapetalae</taxon>
        <taxon>rosids</taxon>
        <taxon>fabids</taxon>
        <taxon>Rosales</taxon>
        <taxon>Cannabaceae</taxon>
        <taxon>Cannabis</taxon>
    </lineage>
</organism>
<dbReference type="CDD" id="cd15798">
    <property type="entry name" value="PMEI-like_3"/>
    <property type="match status" value="1"/>
</dbReference>
<feature type="chain" id="PRO_5033947860" description="Pectinesterase" evidence="9">
    <location>
        <begin position="28"/>
        <end position="540"/>
    </location>
</feature>
<dbReference type="SUPFAM" id="SSF51126">
    <property type="entry name" value="Pectin lyase-like"/>
    <property type="match status" value="1"/>
</dbReference>
<evidence type="ECO:0000256" key="7">
    <source>
        <dbReference type="ARBA" id="ARBA00023085"/>
    </source>
</evidence>
<dbReference type="Gene3D" id="1.20.140.40">
    <property type="entry name" value="Invertase/pectin methylesterase inhibitor family protein"/>
    <property type="match status" value="1"/>
</dbReference>
<reference evidence="14 15" key="1">
    <citation type="journal article" date="2020" name="bioRxiv">
        <title>Sequence and annotation of 42 cannabis genomes reveals extensive copy number variation in cannabinoid synthesis and pathogen resistance genes.</title>
        <authorList>
            <person name="Mckernan K.J."/>
            <person name="Helbert Y."/>
            <person name="Kane L.T."/>
            <person name="Ebling H."/>
            <person name="Zhang L."/>
            <person name="Liu B."/>
            <person name="Eaton Z."/>
            <person name="Mclaughlin S."/>
            <person name="Kingan S."/>
            <person name="Baybayan P."/>
            <person name="Concepcion G."/>
            <person name="Jordan M."/>
            <person name="Riva A."/>
            <person name="Barbazuk W."/>
            <person name="Harkins T."/>
        </authorList>
    </citation>
    <scope>NUCLEOTIDE SEQUENCE [LARGE SCALE GENOMIC DNA]</scope>
    <source>
        <strain evidence="14 15">cv. Jamaican Lion 4</strain>
        <strain evidence="13">Father</strain>
        <strain evidence="11">Mother</strain>
        <tissue evidence="13">Leaf</tissue>
    </source>
</reference>
<comment type="similarity">
    <text evidence="4">In the C-terminal section; belongs to the pectinesterase family.</text>
</comment>
<comment type="catalytic activity">
    <reaction evidence="9">
        <text>[(1-&gt;4)-alpha-D-galacturonosyl methyl ester](n) + n H2O = [(1-&gt;4)-alpha-D-galacturonosyl](n) + n methanol + n H(+)</text>
        <dbReference type="Rhea" id="RHEA:22380"/>
        <dbReference type="Rhea" id="RHEA-COMP:14570"/>
        <dbReference type="Rhea" id="RHEA-COMP:14573"/>
        <dbReference type="ChEBI" id="CHEBI:15377"/>
        <dbReference type="ChEBI" id="CHEBI:15378"/>
        <dbReference type="ChEBI" id="CHEBI:17790"/>
        <dbReference type="ChEBI" id="CHEBI:140522"/>
        <dbReference type="ChEBI" id="CHEBI:140523"/>
        <dbReference type="EC" id="3.1.1.11"/>
    </reaction>
</comment>
<evidence type="ECO:0000256" key="8">
    <source>
        <dbReference type="PROSITE-ProRule" id="PRU10040"/>
    </source>
</evidence>
<evidence type="ECO:0000313" key="11">
    <source>
        <dbReference type="EMBL" id="KAF4363003.1"/>
    </source>
</evidence>
<evidence type="ECO:0000256" key="2">
    <source>
        <dbReference type="ARBA" id="ARBA00005184"/>
    </source>
</evidence>
<protein>
    <recommendedName>
        <fullName evidence="9">Pectinesterase</fullName>
        <ecNumber evidence="9">3.1.1.11</ecNumber>
    </recommendedName>
</protein>
<dbReference type="EMBL" id="JAATIQ010000085">
    <property type="protein sequence ID" value="KAF4385421.1"/>
    <property type="molecule type" value="Genomic_DNA"/>
</dbReference>
<dbReference type="InterPro" id="IPR006501">
    <property type="entry name" value="Pectinesterase_inhib_dom"/>
</dbReference>
<feature type="domain" description="Pectinesterase inhibitor" evidence="10">
    <location>
        <begin position="30"/>
        <end position="182"/>
    </location>
</feature>
<dbReference type="SUPFAM" id="SSF101148">
    <property type="entry name" value="Plant invertase/pectin methylesterase inhibitor"/>
    <property type="match status" value="1"/>
</dbReference>
<dbReference type="PANTHER" id="PTHR31707">
    <property type="entry name" value="PECTINESTERASE"/>
    <property type="match status" value="1"/>
</dbReference>
<dbReference type="FunFam" id="2.160.20.10:FF:000001">
    <property type="entry name" value="Pectinesterase"/>
    <property type="match status" value="1"/>
</dbReference>
<sequence>MTLKNIILVVVICLVQIFCLIIPTVLSTSDQNSSLTQWCDETPHPGPCKYFMSHGHHRFEPPKQRSDFRKILVEIAIDRALEARRHAFQLGPNCESKPQKSAWADCLKLYDDTIFQLNRTLEGLNTKKRSCTDFDAQTWLSTALTNIDTCRAGSLELNVTDFIMPIASSYNVTELISNGLAINAGLVDNKEAHQVNDDDHDQEFPSWLSETERRRLLKASPSAIKANLVVAKDGSGHYRTVQGALNAAARRRVGTRFVIHVKTGIYRENIEVGISNNNIMLMGDGLRKTIITSSRSVNAGYTTYSSATAGIDGLRFIARGITFQNTAGPQKGQAVALRSASDLSVFYRCSFMGYQDTLMVHSQRQFYKECYIYGTIDFIFGNAAVVFQNCIIYVRRPLKGQVNVITAQGRNDPYQSTAISIHNSQVRAAPDLLPVVRAFKTFLGRPWKQYSRTIFLKCFLDNVISPAGWLEWNRSPFALKTLYYGEFKNFGPASSTRHRVRWPGFHVITSTKVASQFTAGSLISGRSWLPSTGVPFTLGL</sequence>
<dbReference type="AlphaFoldDB" id="A0A7J6GRJ4"/>
<keyword evidence="9" id="KW-0732">Signal</keyword>
<keyword evidence="5" id="KW-0964">Secreted</keyword>
<proteinExistence type="inferred from homology"/>
<dbReference type="NCBIfam" id="TIGR01614">
    <property type="entry name" value="PME_inhib"/>
    <property type="match status" value="1"/>
</dbReference>
<dbReference type="InterPro" id="IPR033131">
    <property type="entry name" value="Pectinesterase_Asp_AS"/>
</dbReference>
<keyword evidence="5" id="KW-0134">Cell wall</keyword>
<dbReference type="UniPathway" id="UPA00545">
    <property type="reaction ID" value="UER00823"/>
</dbReference>
<evidence type="ECO:0000256" key="1">
    <source>
        <dbReference type="ARBA" id="ARBA00004191"/>
    </source>
</evidence>
<dbReference type="Pfam" id="PF01095">
    <property type="entry name" value="Pectinesterase"/>
    <property type="match status" value="1"/>
</dbReference>
<dbReference type="Proteomes" id="UP000525078">
    <property type="component" value="Unassembled WGS sequence"/>
</dbReference>
<keyword evidence="7 9" id="KW-0063">Aspartyl esterase</keyword>
<dbReference type="Pfam" id="PF04043">
    <property type="entry name" value="PMEI"/>
    <property type="match status" value="1"/>
</dbReference>
<keyword evidence="15" id="KW-1185">Reference proteome</keyword>
<dbReference type="InterPro" id="IPR011050">
    <property type="entry name" value="Pectin_lyase_fold/virulence"/>
</dbReference>
<evidence type="ECO:0000256" key="6">
    <source>
        <dbReference type="ARBA" id="ARBA00022801"/>
    </source>
</evidence>
<dbReference type="SMART" id="SM00856">
    <property type="entry name" value="PMEI"/>
    <property type="match status" value="1"/>
</dbReference>
<comment type="similarity">
    <text evidence="3">In the N-terminal section; belongs to the PMEI family.</text>
</comment>
<evidence type="ECO:0000256" key="4">
    <source>
        <dbReference type="ARBA" id="ARBA00007786"/>
    </source>
</evidence>
<evidence type="ECO:0000259" key="10">
    <source>
        <dbReference type="SMART" id="SM00856"/>
    </source>
</evidence>
<evidence type="ECO:0000313" key="12">
    <source>
        <dbReference type="EMBL" id="KAF4372120.1"/>
    </source>
</evidence>
<feature type="active site" evidence="8">
    <location>
        <position position="377"/>
    </location>
</feature>
<evidence type="ECO:0000313" key="15">
    <source>
        <dbReference type="Proteomes" id="UP000583929"/>
    </source>
</evidence>
<dbReference type="GO" id="GO:0042545">
    <property type="term" value="P:cell wall modification"/>
    <property type="evidence" value="ECO:0007669"/>
    <property type="project" value="UniProtKB-UniRule"/>
</dbReference>
<evidence type="ECO:0000256" key="9">
    <source>
        <dbReference type="RuleBase" id="RU000589"/>
    </source>
</evidence>
<evidence type="ECO:0000256" key="3">
    <source>
        <dbReference type="ARBA" id="ARBA00006027"/>
    </source>
</evidence>
<gene>
    <name evidence="12" type="ORF">F8388_000336</name>
    <name evidence="11" type="ORF">F8388_020519</name>
    <name evidence="13" type="ORF">G4B88_005753</name>
</gene>
<dbReference type="InterPro" id="IPR035513">
    <property type="entry name" value="Invertase/methylesterase_inhib"/>
</dbReference>
<dbReference type="GO" id="GO:0004857">
    <property type="term" value="F:enzyme inhibitor activity"/>
    <property type="evidence" value="ECO:0007669"/>
    <property type="project" value="InterPro"/>
</dbReference>
<name>A0A7J6GRJ4_CANSA</name>
<comment type="pathway">
    <text evidence="2 9">Glycan metabolism; pectin degradation; 2-dehydro-3-deoxy-D-gluconate from pectin: step 1/5.</text>
</comment>
<evidence type="ECO:0000313" key="13">
    <source>
        <dbReference type="EMBL" id="KAF4385421.1"/>
    </source>
</evidence>
<dbReference type="PROSITE" id="PS00503">
    <property type="entry name" value="PECTINESTERASE_2"/>
    <property type="match status" value="1"/>
</dbReference>
<evidence type="ECO:0000256" key="5">
    <source>
        <dbReference type="ARBA" id="ARBA00022512"/>
    </source>
</evidence>
<dbReference type="EMBL" id="JAATIP010000179">
    <property type="protein sequence ID" value="KAF4363003.1"/>
    <property type="molecule type" value="Genomic_DNA"/>
</dbReference>
<dbReference type="Proteomes" id="UP000583929">
    <property type="component" value="Unassembled WGS sequence"/>
</dbReference>
<dbReference type="Gene3D" id="2.160.20.10">
    <property type="entry name" value="Single-stranded right-handed beta-helix, Pectin lyase-like"/>
    <property type="match status" value="1"/>
</dbReference>
<accession>A0A7J6GRJ4</accession>
<comment type="subcellular location">
    <subcellularLocation>
        <location evidence="1">Secreted</location>
        <location evidence="1">Cell wall</location>
    </subcellularLocation>
</comment>
<keyword evidence="6 9" id="KW-0378">Hydrolase</keyword>
<dbReference type="InterPro" id="IPR012334">
    <property type="entry name" value="Pectin_lyas_fold"/>
</dbReference>
<dbReference type="EMBL" id="JAATIP010000106">
    <property type="protein sequence ID" value="KAF4372120.1"/>
    <property type="molecule type" value="Genomic_DNA"/>
</dbReference>
<dbReference type="GO" id="GO:0045490">
    <property type="term" value="P:pectin catabolic process"/>
    <property type="evidence" value="ECO:0007669"/>
    <property type="project" value="UniProtKB-UniRule"/>
</dbReference>